<evidence type="ECO:0000256" key="1">
    <source>
        <dbReference type="SAM" id="Phobius"/>
    </source>
</evidence>
<dbReference type="STRING" id="542762.A0A4S4D132"/>
<keyword evidence="3" id="KW-1185">Reference proteome</keyword>
<dbReference type="AlphaFoldDB" id="A0A4S4D132"/>
<comment type="caution">
    <text evidence="2">The sequence shown here is derived from an EMBL/GenBank/DDBJ whole genome shotgun (WGS) entry which is preliminary data.</text>
</comment>
<reference evidence="2 3" key="1">
    <citation type="journal article" date="2018" name="Proc. Natl. Acad. Sci. U.S.A.">
        <title>Draft genome sequence of Camellia sinensis var. sinensis provides insights into the evolution of the tea genome and tea quality.</title>
        <authorList>
            <person name="Wei C."/>
            <person name="Yang H."/>
            <person name="Wang S."/>
            <person name="Zhao J."/>
            <person name="Liu C."/>
            <person name="Gao L."/>
            <person name="Xia E."/>
            <person name="Lu Y."/>
            <person name="Tai Y."/>
            <person name="She G."/>
            <person name="Sun J."/>
            <person name="Cao H."/>
            <person name="Tong W."/>
            <person name="Gao Q."/>
            <person name="Li Y."/>
            <person name="Deng W."/>
            <person name="Jiang X."/>
            <person name="Wang W."/>
            <person name="Chen Q."/>
            <person name="Zhang S."/>
            <person name="Li H."/>
            <person name="Wu J."/>
            <person name="Wang P."/>
            <person name="Li P."/>
            <person name="Shi C."/>
            <person name="Zheng F."/>
            <person name="Jian J."/>
            <person name="Huang B."/>
            <person name="Shan D."/>
            <person name="Shi M."/>
            <person name="Fang C."/>
            <person name="Yue Y."/>
            <person name="Li F."/>
            <person name="Li D."/>
            <person name="Wei S."/>
            <person name="Han B."/>
            <person name="Jiang C."/>
            <person name="Yin Y."/>
            <person name="Xia T."/>
            <person name="Zhang Z."/>
            <person name="Bennetzen J.L."/>
            <person name="Zhao S."/>
            <person name="Wan X."/>
        </authorList>
    </citation>
    <scope>NUCLEOTIDE SEQUENCE [LARGE SCALE GENOMIC DNA]</scope>
    <source>
        <strain evidence="3">cv. Shuchazao</strain>
        <tissue evidence="2">Leaf</tissue>
    </source>
</reference>
<feature type="transmembrane region" description="Helical" evidence="1">
    <location>
        <begin position="80"/>
        <end position="97"/>
    </location>
</feature>
<keyword evidence="1" id="KW-0812">Transmembrane</keyword>
<keyword evidence="1" id="KW-1133">Transmembrane helix</keyword>
<organism evidence="2 3">
    <name type="scientific">Camellia sinensis var. sinensis</name>
    <name type="common">China tea</name>
    <dbReference type="NCBI Taxonomy" id="542762"/>
    <lineage>
        <taxon>Eukaryota</taxon>
        <taxon>Viridiplantae</taxon>
        <taxon>Streptophyta</taxon>
        <taxon>Embryophyta</taxon>
        <taxon>Tracheophyta</taxon>
        <taxon>Spermatophyta</taxon>
        <taxon>Magnoliopsida</taxon>
        <taxon>eudicotyledons</taxon>
        <taxon>Gunneridae</taxon>
        <taxon>Pentapetalae</taxon>
        <taxon>asterids</taxon>
        <taxon>Ericales</taxon>
        <taxon>Theaceae</taxon>
        <taxon>Camellia</taxon>
    </lineage>
</organism>
<protein>
    <submittedName>
        <fullName evidence="2">Uncharacterized protein</fullName>
    </submittedName>
</protein>
<dbReference type="Gene3D" id="1.25.40.10">
    <property type="entry name" value="Tetratricopeptide repeat domain"/>
    <property type="match status" value="1"/>
</dbReference>
<name>A0A4S4D132_CAMSN</name>
<dbReference type="PANTHER" id="PTHR36888">
    <property type="entry name" value="TETRATRICOPEPTIDE-LIKE HELICAL DOMAIN-CONTAINING PROTEIN-RELATED"/>
    <property type="match status" value="1"/>
</dbReference>
<accession>A0A4S4D132</accession>
<dbReference type="EMBL" id="SDRB02013121">
    <property type="protein sequence ID" value="THF95922.1"/>
    <property type="molecule type" value="Genomic_DNA"/>
</dbReference>
<gene>
    <name evidence="2" type="ORF">TEA_024430</name>
</gene>
<dbReference type="InterPro" id="IPR011990">
    <property type="entry name" value="TPR-like_helical_dom_sf"/>
</dbReference>
<keyword evidence="1" id="KW-0472">Membrane</keyword>
<evidence type="ECO:0000313" key="2">
    <source>
        <dbReference type="EMBL" id="THF95922.1"/>
    </source>
</evidence>
<dbReference type="Proteomes" id="UP000306102">
    <property type="component" value="Unassembled WGS sequence"/>
</dbReference>
<proteinExistence type="predicted"/>
<dbReference type="SUPFAM" id="SSF48452">
    <property type="entry name" value="TPR-like"/>
    <property type="match status" value="1"/>
</dbReference>
<evidence type="ECO:0000313" key="3">
    <source>
        <dbReference type="Proteomes" id="UP000306102"/>
    </source>
</evidence>
<feature type="transmembrane region" description="Helical" evidence="1">
    <location>
        <begin position="103"/>
        <end position="121"/>
    </location>
</feature>
<sequence length="420" mass="47545">MGPQFSYLNFRCHFPSLSRENPNLLNFSHRKWLYHPKILTLCSTITSDSLSYGGWDDPRLGGGSVHSGESNQLRYLDKRYIFVYLLGFICALAISRVRVSSTIVFPACVIVFSVGFSIGFVNGGHVLESIGLSNLNARSVVEACTDTMLVENQEVERNLNQKLSRRKKEVGETGFDLLQFIGGLIRGTSHDNFPDSVDFRVDLKQMKTEASFEQERILHKTNGSYRENREKEIYKTHSREEERLISEDDPSHNSDIGSFPSLTVSDDIVFNSDLVLIQKRGKVLKGLLVEAGRKYRLALSIDGNDTRALYNWGLALNFRAQLIADIGPEAAVDVDKIFLAAIDKFDAMMSKSNVYTSDALYRWGVALQQRSRLRPRDSEEKAKLLQQATRLYQDALDIDSDNLQVTEALYSCISVLNFRR</sequence>
<dbReference type="PANTHER" id="PTHR36888:SF2">
    <property type="entry name" value="TETRATRICOPEPTIDE REPEAT (TPR)-LIKE SUPERFAMILY PROTEIN"/>
    <property type="match status" value="1"/>
</dbReference>